<keyword evidence="2" id="KW-1185">Reference proteome</keyword>
<dbReference type="EMBL" id="PJQL01003867">
    <property type="protein sequence ID" value="RCH80526.1"/>
    <property type="molecule type" value="Genomic_DNA"/>
</dbReference>
<dbReference type="AlphaFoldDB" id="A0A367ISB3"/>
<proteinExistence type="predicted"/>
<gene>
    <name evidence="1" type="ORF">CU097_003296</name>
</gene>
<dbReference type="OrthoDB" id="2282826at2759"/>
<dbReference type="Proteomes" id="UP000252139">
    <property type="component" value="Unassembled WGS sequence"/>
</dbReference>
<comment type="caution">
    <text evidence="1">The sequence shown here is derived from an EMBL/GenBank/DDBJ whole genome shotgun (WGS) entry which is preliminary data.</text>
</comment>
<protein>
    <submittedName>
        <fullName evidence="1">Uncharacterized protein</fullName>
    </submittedName>
</protein>
<sequence length="185" mass="21105">ASTELVDNIENTRSLAEHKAEYRFVKRIFYKPSSMTHSEMTFNYKMLHPSLEATADLLCHGSHSGPYYAPGNEPLEAMIQQLVLIGSKIDRRKAYNADGIIRLCDFYDIEVLLLETAGRFQNKGTFILLAMLKSVADHFSRALPEAFQKPKLYFVQASAQYANNGVYKFTLDDKVEVTEDRQQVQ</sequence>
<reference evidence="1 2" key="1">
    <citation type="journal article" date="2018" name="G3 (Bethesda)">
        <title>Phylogenetic and Phylogenomic Definition of Rhizopus Species.</title>
        <authorList>
            <person name="Gryganskyi A.P."/>
            <person name="Golan J."/>
            <person name="Dolatabadi S."/>
            <person name="Mondo S."/>
            <person name="Robb S."/>
            <person name="Idnurm A."/>
            <person name="Muszewska A."/>
            <person name="Steczkiewicz K."/>
            <person name="Masonjones S."/>
            <person name="Liao H.L."/>
            <person name="Gajdeczka M.T."/>
            <person name="Anike F."/>
            <person name="Vuek A."/>
            <person name="Anishchenko I.M."/>
            <person name="Voigt K."/>
            <person name="de Hoog G.S."/>
            <person name="Smith M.E."/>
            <person name="Heitman J."/>
            <person name="Vilgalys R."/>
            <person name="Stajich J.E."/>
        </authorList>
    </citation>
    <scope>NUCLEOTIDE SEQUENCE [LARGE SCALE GENOMIC DNA]</scope>
    <source>
        <strain evidence="1 2">CBS 357.93</strain>
    </source>
</reference>
<feature type="non-terminal residue" evidence="1">
    <location>
        <position position="1"/>
    </location>
</feature>
<evidence type="ECO:0000313" key="2">
    <source>
        <dbReference type="Proteomes" id="UP000252139"/>
    </source>
</evidence>
<organism evidence="1 2">
    <name type="scientific">Rhizopus azygosporus</name>
    <name type="common">Rhizopus microsporus var. azygosporus</name>
    <dbReference type="NCBI Taxonomy" id="86630"/>
    <lineage>
        <taxon>Eukaryota</taxon>
        <taxon>Fungi</taxon>
        <taxon>Fungi incertae sedis</taxon>
        <taxon>Mucoromycota</taxon>
        <taxon>Mucoromycotina</taxon>
        <taxon>Mucoromycetes</taxon>
        <taxon>Mucorales</taxon>
        <taxon>Mucorineae</taxon>
        <taxon>Rhizopodaceae</taxon>
        <taxon>Rhizopus</taxon>
    </lineage>
</organism>
<name>A0A367ISB3_RHIAZ</name>
<evidence type="ECO:0000313" key="1">
    <source>
        <dbReference type="EMBL" id="RCH80526.1"/>
    </source>
</evidence>
<accession>A0A367ISB3</accession>